<dbReference type="RefSeq" id="WP_168877733.1">
    <property type="nucleotide sequence ID" value="NZ_JABAIM010000003.1"/>
</dbReference>
<dbReference type="NCBIfam" id="TIGR01352">
    <property type="entry name" value="tonB_Cterm"/>
    <property type="match status" value="1"/>
</dbReference>
<comment type="caution">
    <text evidence="12">The sequence shown here is derived from an EMBL/GenBank/DDBJ whole genome shotgun (WGS) entry which is preliminary data.</text>
</comment>
<keyword evidence="9" id="KW-0472">Membrane</keyword>
<dbReference type="GO" id="GO:0015031">
    <property type="term" value="P:protein transport"/>
    <property type="evidence" value="ECO:0007669"/>
    <property type="project" value="UniProtKB-KW"/>
</dbReference>
<evidence type="ECO:0000256" key="10">
    <source>
        <dbReference type="SAM" id="MobiDB-lite"/>
    </source>
</evidence>
<evidence type="ECO:0000256" key="7">
    <source>
        <dbReference type="ARBA" id="ARBA00022927"/>
    </source>
</evidence>
<dbReference type="PANTHER" id="PTHR33446">
    <property type="entry name" value="PROTEIN TONB-RELATED"/>
    <property type="match status" value="1"/>
</dbReference>
<evidence type="ECO:0000259" key="11">
    <source>
        <dbReference type="PROSITE" id="PS52015"/>
    </source>
</evidence>
<accession>A0A847SF48</accession>
<dbReference type="GO" id="GO:0098797">
    <property type="term" value="C:plasma membrane protein complex"/>
    <property type="evidence" value="ECO:0007669"/>
    <property type="project" value="TreeGrafter"/>
</dbReference>
<evidence type="ECO:0000256" key="1">
    <source>
        <dbReference type="ARBA" id="ARBA00004383"/>
    </source>
</evidence>
<evidence type="ECO:0000256" key="5">
    <source>
        <dbReference type="ARBA" id="ARBA00022519"/>
    </source>
</evidence>
<keyword evidence="3" id="KW-0813">Transport</keyword>
<feature type="compositionally biased region" description="Low complexity" evidence="10">
    <location>
        <begin position="132"/>
        <end position="146"/>
    </location>
</feature>
<reference evidence="12 13" key="1">
    <citation type="submission" date="2020-04" db="EMBL/GenBank/DDBJ databases">
        <title>Draft genome of Leeia sp. IMCC25680.</title>
        <authorList>
            <person name="Song J."/>
            <person name="Cho J.-C."/>
        </authorList>
    </citation>
    <scope>NUCLEOTIDE SEQUENCE [LARGE SCALE GENOMIC DNA]</scope>
    <source>
        <strain evidence="12 13">IMCC25680</strain>
    </source>
</reference>
<comment type="similarity">
    <text evidence="2">Belongs to the TonB family.</text>
</comment>
<sequence>MNASLALTAPRLPTLPGWRRPALLALLISLHAALLYGMSRLTVAHPATSPASVMMVSLVEDPPKPATPAPPLAAAPTITPAAAPQVKHPPVPRPTAATPVARPEPVSPVVPPTRITPDPAAPAPATPPAASPAPESAPAATAVAKPATPPTTGPAPGSAAGNNRSSEDETPGPRLVSGVAYLREPAPEFPAASRRLGEQGTVMVKVLVDEQGHAAEVQIHRSSGFNRLDRAASRAVAQAVFRPYSINGRAQSAWTIVPIHFKLEAAEEVSS</sequence>
<evidence type="ECO:0000256" key="3">
    <source>
        <dbReference type="ARBA" id="ARBA00022448"/>
    </source>
</evidence>
<dbReference type="InterPro" id="IPR006260">
    <property type="entry name" value="TonB/TolA_C"/>
</dbReference>
<name>A0A847SF48_9NEIS</name>
<dbReference type="EMBL" id="JABAIM010000003">
    <property type="protein sequence ID" value="NLR76056.1"/>
    <property type="molecule type" value="Genomic_DNA"/>
</dbReference>
<dbReference type="Pfam" id="PF03544">
    <property type="entry name" value="TonB_C"/>
    <property type="match status" value="1"/>
</dbReference>
<dbReference type="PANTHER" id="PTHR33446:SF2">
    <property type="entry name" value="PROTEIN TONB"/>
    <property type="match status" value="1"/>
</dbReference>
<evidence type="ECO:0000256" key="6">
    <source>
        <dbReference type="ARBA" id="ARBA00022692"/>
    </source>
</evidence>
<dbReference type="InterPro" id="IPR051045">
    <property type="entry name" value="TonB-dependent_transducer"/>
</dbReference>
<dbReference type="InterPro" id="IPR037682">
    <property type="entry name" value="TonB_C"/>
</dbReference>
<evidence type="ECO:0000256" key="8">
    <source>
        <dbReference type="ARBA" id="ARBA00022989"/>
    </source>
</evidence>
<dbReference type="PROSITE" id="PS52015">
    <property type="entry name" value="TONB_CTD"/>
    <property type="match status" value="1"/>
</dbReference>
<proteinExistence type="inferred from homology"/>
<keyword evidence="13" id="KW-1185">Reference proteome</keyword>
<feature type="region of interest" description="Disordered" evidence="10">
    <location>
        <begin position="82"/>
        <end position="174"/>
    </location>
</feature>
<dbReference type="GO" id="GO:0031992">
    <property type="term" value="F:energy transducer activity"/>
    <property type="evidence" value="ECO:0007669"/>
    <property type="project" value="TreeGrafter"/>
</dbReference>
<evidence type="ECO:0000256" key="2">
    <source>
        <dbReference type="ARBA" id="ARBA00006555"/>
    </source>
</evidence>
<protein>
    <submittedName>
        <fullName evidence="12">TonB family protein</fullName>
    </submittedName>
</protein>
<dbReference type="Gene3D" id="3.30.1150.10">
    <property type="match status" value="1"/>
</dbReference>
<gene>
    <name evidence="12" type="ORF">HF682_12895</name>
</gene>
<evidence type="ECO:0000256" key="9">
    <source>
        <dbReference type="ARBA" id="ARBA00023136"/>
    </source>
</evidence>
<comment type="subcellular location">
    <subcellularLocation>
        <location evidence="1">Cell inner membrane</location>
        <topology evidence="1">Single-pass membrane protein</topology>
        <orientation evidence="1">Periplasmic side</orientation>
    </subcellularLocation>
</comment>
<keyword evidence="4" id="KW-1003">Cell membrane</keyword>
<dbReference type="SUPFAM" id="SSF74653">
    <property type="entry name" value="TolA/TonB C-terminal domain"/>
    <property type="match status" value="1"/>
</dbReference>
<dbReference type="AlphaFoldDB" id="A0A847SF48"/>
<keyword evidence="5" id="KW-0997">Cell inner membrane</keyword>
<evidence type="ECO:0000313" key="13">
    <source>
        <dbReference type="Proteomes" id="UP000587991"/>
    </source>
</evidence>
<feature type="domain" description="TonB C-terminal" evidence="11">
    <location>
        <begin position="174"/>
        <end position="270"/>
    </location>
</feature>
<keyword evidence="7" id="KW-0653">Protein transport</keyword>
<organism evidence="12 13">
    <name type="scientific">Leeia aquatica</name>
    <dbReference type="NCBI Taxonomy" id="2725557"/>
    <lineage>
        <taxon>Bacteria</taxon>
        <taxon>Pseudomonadati</taxon>
        <taxon>Pseudomonadota</taxon>
        <taxon>Betaproteobacteria</taxon>
        <taxon>Neisseriales</taxon>
        <taxon>Leeiaceae</taxon>
        <taxon>Leeia</taxon>
    </lineage>
</organism>
<keyword evidence="8" id="KW-1133">Transmembrane helix</keyword>
<feature type="compositionally biased region" description="Low complexity" evidence="10">
    <location>
        <begin position="94"/>
        <end position="104"/>
    </location>
</feature>
<evidence type="ECO:0000313" key="12">
    <source>
        <dbReference type="EMBL" id="NLR76056.1"/>
    </source>
</evidence>
<evidence type="ECO:0000256" key="4">
    <source>
        <dbReference type="ARBA" id="ARBA00022475"/>
    </source>
</evidence>
<dbReference type="GO" id="GO:0055085">
    <property type="term" value="P:transmembrane transport"/>
    <property type="evidence" value="ECO:0007669"/>
    <property type="project" value="InterPro"/>
</dbReference>
<dbReference type="Proteomes" id="UP000587991">
    <property type="component" value="Unassembled WGS sequence"/>
</dbReference>
<feature type="compositionally biased region" description="Pro residues" evidence="10">
    <location>
        <begin position="119"/>
        <end position="131"/>
    </location>
</feature>
<keyword evidence="6" id="KW-0812">Transmembrane</keyword>